<evidence type="ECO:0000313" key="12">
    <source>
        <dbReference type="Proteomes" id="UP000050794"/>
    </source>
</evidence>
<evidence type="ECO:0000256" key="4">
    <source>
        <dbReference type="ARBA" id="ARBA00022692"/>
    </source>
</evidence>
<dbReference type="Proteomes" id="UP000050794">
    <property type="component" value="Unassembled WGS sequence"/>
</dbReference>
<comment type="similarity">
    <text evidence="2 10">Belongs to the ARV1 family.</text>
</comment>
<evidence type="ECO:0000256" key="8">
    <source>
        <dbReference type="ARBA" id="ARBA00023098"/>
    </source>
</evidence>
<feature type="transmembrane region" description="Helical" evidence="10">
    <location>
        <begin position="206"/>
        <end position="229"/>
    </location>
</feature>
<dbReference type="PANTHER" id="PTHR14467:SF0">
    <property type="entry name" value="PROTEIN ARV1"/>
    <property type="match status" value="1"/>
</dbReference>
<keyword evidence="9 10" id="KW-0472">Membrane</keyword>
<comment type="caution">
    <text evidence="10">Lacks conserved residue(s) required for the propagation of feature annotation.</text>
</comment>
<dbReference type="PANTHER" id="PTHR14467">
    <property type="entry name" value="ARV1"/>
    <property type="match status" value="1"/>
</dbReference>
<evidence type="ECO:0000256" key="7">
    <source>
        <dbReference type="ARBA" id="ARBA00023055"/>
    </source>
</evidence>
<dbReference type="GO" id="GO:0032541">
    <property type="term" value="C:cortical endoplasmic reticulum"/>
    <property type="evidence" value="ECO:0007669"/>
    <property type="project" value="TreeGrafter"/>
</dbReference>
<comment type="function">
    <text evidence="10">Mediator of sterol homeostasis involved in sterol uptake, trafficking and distribution into membranes.</text>
</comment>
<keyword evidence="6 10" id="KW-1133">Transmembrane helix</keyword>
<protein>
    <recommendedName>
        <fullName evidence="10">Protein ARV</fullName>
    </recommendedName>
</protein>
<evidence type="ECO:0000256" key="6">
    <source>
        <dbReference type="ARBA" id="ARBA00022989"/>
    </source>
</evidence>
<evidence type="ECO:0000256" key="10">
    <source>
        <dbReference type="RuleBase" id="RU368065"/>
    </source>
</evidence>
<dbReference type="GO" id="GO:0006665">
    <property type="term" value="P:sphingolipid metabolic process"/>
    <property type="evidence" value="ECO:0007669"/>
    <property type="project" value="TreeGrafter"/>
</dbReference>
<proteinExistence type="inferred from homology"/>
<name>A0A183TY61_TOXCA</name>
<dbReference type="EMBL" id="UYWY01000797">
    <property type="protein sequence ID" value="VDM25637.1"/>
    <property type="molecule type" value="Genomic_DNA"/>
</dbReference>
<evidence type="ECO:0000256" key="3">
    <source>
        <dbReference type="ARBA" id="ARBA00022448"/>
    </source>
</evidence>
<keyword evidence="4 10" id="KW-0812">Transmembrane</keyword>
<keyword evidence="5 10" id="KW-0256">Endoplasmic reticulum</keyword>
<dbReference type="WBParaSite" id="TCNE_0000118001-mRNA-1">
    <property type="protein sequence ID" value="TCNE_0000118001-mRNA-1"/>
    <property type="gene ID" value="TCNE_0000118001"/>
</dbReference>
<dbReference type="AlphaFoldDB" id="A0A183TY61"/>
<evidence type="ECO:0000313" key="11">
    <source>
        <dbReference type="EMBL" id="VDM25637.1"/>
    </source>
</evidence>
<dbReference type="GO" id="GO:0032366">
    <property type="term" value="P:intracellular sterol transport"/>
    <property type="evidence" value="ECO:0007669"/>
    <property type="project" value="UniProtKB-UniRule"/>
</dbReference>
<reference evidence="13" key="1">
    <citation type="submission" date="2016-06" db="UniProtKB">
        <authorList>
            <consortium name="WormBaseParasite"/>
        </authorList>
    </citation>
    <scope>IDENTIFICATION</scope>
</reference>
<dbReference type="Pfam" id="PF04161">
    <property type="entry name" value="Arv1"/>
    <property type="match status" value="1"/>
</dbReference>
<dbReference type="GO" id="GO:0016125">
    <property type="term" value="P:sterol metabolic process"/>
    <property type="evidence" value="ECO:0007669"/>
    <property type="project" value="UniProtKB-UniRule"/>
</dbReference>
<dbReference type="GO" id="GO:0005789">
    <property type="term" value="C:endoplasmic reticulum membrane"/>
    <property type="evidence" value="ECO:0007669"/>
    <property type="project" value="UniProtKB-SubCell"/>
</dbReference>
<dbReference type="GO" id="GO:0097036">
    <property type="term" value="P:regulation of plasma membrane sterol distribution"/>
    <property type="evidence" value="ECO:0007669"/>
    <property type="project" value="UniProtKB-UniRule"/>
</dbReference>
<comment type="subcellular location">
    <subcellularLocation>
        <location evidence="1 10">Endoplasmic reticulum membrane</location>
        <topology evidence="1 10">Multi-pass membrane protein</topology>
    </subcellularLocation>
</comment>
<evidence type="ECO:0000256" key="2">
    <source>
        <dbReference type="ARBA" id="ARBA00009187"/>
    </source>
</evidence>
<evidence type="ECO:0000313" key="13">
    <source>
        <dbReference type="WBParaSite" id="TCNE_0000118001-mRNA-1"/>
    </source>
</evidence>
<sequence>MVDDDGHRKARYVCINCGAPSRNLFRQFDGGAIRLTACKICKKPVDKYIEYDIVLVIIDVTLQYLGAYRHVLLNREFHVYHKLFTVFVLCDAYKKWIEWRSASTTDKVYDLEWKFYECLLQSVTEMFAFFVVIFISAAHSKRSSQFRRILESTCAGYFGNVFVVLSIIWHLHASVSYRVMFRVFIFVSHVQVQRVVFSENSVTKNVAIVFIATNTAWVVGDVMKAYLFVSDR</sequence>
<keyword evidence="8 10" id="KW-0443">Lipid metabolism</keyword>
<evidence type="ECO:0000256" key="1">
    <source>
        <dbReference type="ARBA" id="ARBA00004477"/>
    </source>
</evidence>
<keyword evidence="3 10" id="KW-0813">Transport</keyword>
<evidence type="ECO:0000256" key="5">
    <source>
        <dbReference type="ARBA" id="ARBA00022824"/>
    </source>
</evidence>
<gene>
    <name evidence="11" type="ORF">TCNE_LOCUS1181</name>
</gene>
<feature type="transmembrane region" description="Helical" evidence="10">
    <location>
        <begin position="149"/>
        <end position="171"/>
    </location>
</feature>
<accession>A0A183TY61</accession>
<organism evidence="12 13">
    <name type="scientific">Toxocara canis</name>
    <name type="common">Canine roundworm</name>
    <dbReference type="NCBI Taxonomy" id="6265"/>
    <lineage>
        <taxon>Eukaryota</taxon>
        <taxon>Metazoa</taxon>
        <taxon>Ecdysozoa</taxon>
        <taxon>Nematoda</taxon>
        <taxon>Chromadorea</taxon>
        <taxon>Rhabditida</taxon>
        <taxon>Spirurina</taxon>
        <taxon>Ascaridomorpha</taxon>
        <taxon>Ascaridoidea</taxon>
        <taxon>Toxocaridae</taxon>
        <taxon>Toxocara</taxon>
    </lineage>
</organism>
<reference evidence="11 12" key="2">
    <citation type="submission" date="2018-11" db="EMBL/GenBank/DDBJ databases">
        <authorList>
            <consortium name="Pathogen Informatics"/>
        </authorList>
    </citation>
    <scope>NUCLEOTIDE SEQUENCE [LARGE SCALE GENOMIC DNA]</scope>
</reference>
<evidence type="ECO:0000256" key="9">
    <source>
        <dbReference type="ARBA" id="ARBA00023136"/>
    </source>
</evidence>
<dbReference type="GO" id="GO:0005794">
    <property type="term" value="C:Golgi apparatus"/>
    <property type="evidence" value="ECO:0007669"/>
    <property type="project" value="TreeGrafter"/>
</dbReference>
<keyword evidence="7 10" id="KW-0445">Lipid transport</keyword>
<dbReference type="InterPro" id="IPR007290">
    <property type="entry name" value="Arv1"/>
</dbReference>
<keyword evidence="12" id="KW-1185">Reference proteome</keyword>